<reference evidence="2 3" key="1">
    <citation type="submission" date="2019-05" db="EMBL/GenBank/DDBJ databases">
        <title>Comparative genomics and metabolomics analyses of clavulanic acid producing Streptomyces species provides insight into specialized metabolism and evolution of beta-lactam biosynthetic gene clusters.</title>
        <authorList>
            <person name="Moore M.A."/>
            <person name="Cruz-Morales P."/>
            <person name="Barona Gomez F."/>
            <person name="Kapil T."/>
        </authorList>
    </citation>
    <scope>NUCLEOTIDE SEQUENCE [LARGE SCALE GENOMIC DNA]</scope>
    <source>
        <strain evidence="2 3">NRRL 5741</strain>
    </source>
</reference>
<comment type="caution">
    <text evidence="2">The sequence shown here is derived from an EMBL/GenBank/DDBJ whole genome shotgun (WGS) entry which is preliminary data.</text>
</comment>
<feature type="region of interest" description="Disordered" evidence="1">
    <location>
        <begin position="44"/>
        <end position="88"/>
    </location>
</feature>
<evidence type="ECO:0000313" key="2">
    <source>
        <dbReference type="EMBL" id="MQS99690.1"/>
    </source>
</evidence>
<proteinExistence type="predicted"/>
<evidence type="ECO:0000256" key="1">
    <source>
        <dbReference type="SAM" id="MobiDB-lite"/>
    </source>
</evidence>
<dbReference type="AlphaFoldDB" id="A0A646KC68"/>
<feature type="compositionally biased region" description="Basic residues" evidence="1">
    <location>
        <begin position="69"/>
        <end position="88"/>
    </location>
</feature>
<dbReference type="EMBL" id="VCLA01000040">
    <property type="protein sequence ID" value="MQS99690.1"/>
    <property type="molecule type" value="Genomic_DNA"/>
</dbReference>
<organism evidence="2 3">
    <name type="scientific">Streptomyces jumonjinensis</name>
    <dbReference type="NCBI Taxonomy" id="1945"/>
    <lineage>
        <taxon>Bacteria</taxon>
        <taxon>Bacillati</taxon>
        <taxon>Actinomycetota</taxon>
        <taxon>Actinomycetes</taxon>
        <taxon>Kitasatosporales</taxon>
        <taxon>Streptomycetaceae</taxon>
        <taxon>Streptomyces</taxon>
    </lineage>
</organism>
<accession>A0A646KC68</accession>
<evidence type="ECO:0000313" key="3">
    <source>
        <dbReference type="Proteomes" id="UP000419138"/>
    </source>
</evidence>
<sequence length="88" mass="9721">MRCCSSSAFSSAAAASAAVMPVARRRTAVRPTFAQSIGRRGGVVPGAGMCGRRRDQGRGVLTRASQSSRRYRREFRLPRRVRKPRKDL</sequence>
<protein>
    <submittedName>
        <fullName evidence="2">Uncharacterized protein</fullName>
    </submittedName>
</protein>
<name>A0A646KC68_STRJU</name>
<gene>
    <name evidence="2" type="ORF">FF041_05530</name>
</gene>
<dbReference type="Proteomes" id="UP000419138">
    <property type="component" value="Unassembled WGS sequence"/>
</dbReference>
<keyword evidence="3" id="KW-1185">Reference proteome</keyword>